<evidence type="ECO:0000313" key="1">
    <source>
        <dbReference type="EMBL" id="TMR29798.1"/>
    </source>
</evidence>
<proteinExistence type="predicted"/>
<evidence type="ECO:0000313" key="2">
    <source>
        <dbReference type="Proteomes" id="UP000305238"/>
    </source>
</evidence>
<dbReference type="OrthoDB" id="4773974at2"/>
<protein>
    <submittedName>
        <fullName evidence="1">Uncharacterized protein</fullName>
    </submittedName>
</protein>
<accession>A0A5S4G9V8</accession>
<comment type="caution">
    <text evidence="1">The sequence shown here is derived from an EMBL/GenBank/DDBJ whole genome shotgun (WGS) entry which is preliminary data.</text>
</comment>
<dbReference type="EMBL" id="VCKZ01000367">
    <property type="protein sequence ID" value="TMR29798.1"/>
    <property type="molecule type" value="Genomic_DNA"/>
</dbReference>
<sequence length="135" mass="14078">MEIDDRGKTEGRDRLDGAMKNLARGRIAFGLAALTAPKLTVRLMQMGSGDDAGRDYLVRAFGAREVALGAGYLLSGDESGRRLWTRLGFGIDVLDTLSAAKTRPGLPLWVTAATVGIAGGCAGLGAAKVARDLMG</sequence>
<organism evidence="1 2">
    <name type="scientific">Actinomadura geliboluensis</name>
    <dbReference type="NCBI Taxonomy" id="882440"/>
    <lineage>
        <taxon>Bacteria</taxon>
        <taxon>Bacillati</taxon>
        <taxon>Actinomycetota</taxon>
        <taxon>Actinomycetes</taxon>
        <taxon>Streptosporangiales</taxon>
        <taxon>Thermomonosporaceae</taxon>
        <taxon>Actinomadura</taxon>
    </lineage>
</organism>
<dbReference type="Proteomes" id="UP000305238">
    <property type="component" value="Unassembled WGS sequence"/>
</dbReference>
<dbReference type="AlphaFoldDB" id="A0A5S4G9V8"/>
<keyword evidence="2" id="KW-1185">Reference proteome</keyword>
<name>A0A5S4G9V8_9ACTN</name>
<gene>
    <name evidence="1" type="ORF">ETD96_34865</name>
</gene>
<reference evidence="1 2" key="1">
    <citation type="submission" date="2019-05" db="EMBL/GenBank/DDBJ databases">
        <title>Draft genome sequence of Actinomadura geliboluensis A8036.</title>
        <authorList>
            <person name="Saricaoglu S."/>
            <person name="Isik K."/>
        </authorList>
    </citation>
    <scope>NUCLEOTIDE SEQUENCE [LARGE SCALE GENOMIC DNA]</scope>
    <source>
        <strain evidence="1 2">A8036</strain>
    </source>
</reference>